<evidence type="ECO:0000256" key="1">
    <source>
        <dbReference type="SAM" id="Phobius"/>
    </source>
</evidence>
<accession>A0A0E4BTH4</accession>
<evidence type="ECO:0000313" key="2">
    <source>
        <dbReference type="EMBL" id="BAR59804.1"/>
    </source>
</evidence>
<dbReference type="Proteomes" id="UP000063308">
    <property type="component" value="Chromosome"/>
</dbReference>
<evidence type="ECO:0000313" key="3">
    <source>
        <dbReference type="Proteomes" id="UP000063308"/>
    </source>
</evidence>
<keyword evidence="1" id="KW-0812">Transmembrane</keyword>
<feature type="transmembrane region" description="Helical" evidence="1">
    <location>
        <begin position="23"/>
        <end position="41"/>
    </location>
</feature>
<name>A0A0E4BTH4_9BRAD</name>
<sequence length="45" mass="4607">MLGVIAVGVLRNGLNLISMPSSVQVASVGVLVIVALFLDGLRSRA</sequence>
<protein>
    <submittedName>
        <fullName evidence="2">Sugar ABC transporter permease protein</fullName>
    </submittedName>
</protein>
<keyword evidence="1" id="KW-1133">Transmembrane helix</keyword>
<dbReference type="EMBL" id="AP014685">
    <property type="protein sequence ID" value="BAR59804.1"/>
    <property type="molecule type" value="Genomic_DNA"/>
</dbReference>
<dbReference type="AlphaFoldDB" id="A0A0E4BTH4"/>
<proteinExistence type="predicted"/>
<reference evidence="2 3" key="1">
    <citation type="submission" date="2014-11" db="EMBL/GenBank/DDBJ databases">
        <title>Symbiosis island explosion on the genome of extra-slow-growing strains of soybean bradyrhizobia with massive insertion sequences.</title>
        <authorList>
            <person name="Iida T."/>
            <person name="Minamisawa K."/>
        </authorList>
    </citation>
    <scope>NUCLEOTIDE SEQUENCE [LARGE SCALE GENOMIC DNA]</scope>
    <source>
        <strain evidence="2 3">NK6</strain>
    </source>
</reference>
<gene>
    <name evidence="2" type="ORF">NK6_6653</name>
</gene>
<keyword evidence="1" id="KW-0472">Membrane</keyword>
<organism evidence="2 3">
    <name type="scientific">Bradyrhizobium diazoefficiens</name>
    <dbReference type="NCBI Taxonomy" id="1355477"/>
    <lineage>
        <taxon>Bacteria</taxon>
        <taxon>Pseudomonadati</taxon>
        <taxon>Pseudomonadota</taxon>
        <taxon>Alphaproteobacteria</taxon>
        <taxon>Hyphomicrobiales</taxon>
        <taxon>Nitrobacteraceae</taxon>
        <taxon>Bradyrhizobium</taxon>
    </lineage>
</organism>